<proteinExistence type="predicted"/>
<organism evidence="2 3">
    <name type="scientific">Digitaria exilis</name>
    <dbReference type="NCBI Taxonomy" id="1010633"/>
    <lineage>
        <taxon>Eukaryota</taxon>
        <taxon>Viridiplantae</taxon>
        <taxon>Streptophyta</taxon>
        <taxon>Embryophyta</taxon>
        <taxon>Tracheophyta</taxon>
        <taxon>Spermatophyta</taxon>
        <taxon>Magnoliopsida</taxon>
        <taxon>Liliopsida</taxon>
        <taxon>Poales</taxon>
        <taxon>Poaceae</taxon>
        <taxon>PACMAD clade</taxon>
        <taxon>Panicoideae</taxon>
        <taxon>Panicodae</taxon>
        <taxon>Paniceae</taxon>
        <taxon>Anthephorinae</taxon>
        <taxon>Digitaria</taxon>
    </lineage>
</organism>
<keyword evidence="3" id="KW-1185">Reference proteome</keyword>
<reference evidence="2" key="1">
    <citation type="submission" date="2020-07" db="EMBL/GenBank/DDBJ databases">
        <title>Genome sequence and genetic diversity analysis of an under-domesticated orphan crop, white fonio (Digitaria exilis).</title>
        <authorList>
            <person name="Bennetzen J.L."/>
            <person name="Chen S."/>
            <person name="Ma X."/>
            <person name="Wang X."/>
            <person name="Yssel A.E.J."/>
            <person name="Chaluvadi S.R."/>
            <person name="Johnson M."/>
            <person name="Gangashetty P."/>
            <person name="Hamidou F."/>
            <person name="Sanogo M.D."/>
            <person name="Zwaenepoel A."/>
            <person name="Wallace J."/>
            <person name="Van De Peer Y."/>
            <person name="Van Deynze A."/>
        </authorList>
    </citation>
    <scope>NUCLEOTIDE SEQUENCE</scope>
    <source>
        <tissue evidence="2">Leaves</tissue>
    </source>
</reference>
<gene>
    <name evidence="2" type="ORF">HU200_053462</name>
</gene>
<evidence type="ECO:0000256" key="1">
    <source>
        <dbReference type="SAM" id="MobiDB-lite"/>
    </source>
</evidence>
<evidence type="ECO:0000313" key="2">
    <source>
        <dbReference type="EMBL" id="KAF8666359.1"/>
    </source>
</evidence>
<feature type="region of interest" description="Disordered" evidence="1">
    <location>
        <begin position="1"/>
        <end position="68"/>
    </location>
</feature>
<comment type="caution">
    <text evidence="2">The sequence shown here is derived from an EMBL/GenBank/DDBJ whole genome shotgun (WGS) entry which is preliminary data.</text>
</comment>
<dbReference type="Proteomes" id="UP000636709">
    <property type="component" value="Unassembled WGS sequence"/>
</dbReference>
<evidence type="ECO:0000313" key="3">
    <source>
        <dbReference type="Proteomes" id="UP000636709"/>
    </source>
</evidence>
<feature type="compositionally biased region" description="Basic and acidic residues" evidence="1">
    <location>
        <begin position="32"/>
        <end position="48"/>
    </location>
</feature>
<dbReference type="EMBL" id="JACEFO010002306">
    <property type="protein sequence ID" value="KAF8666359.1"/>
    <property type="molecule type" value="Genomic_DNA"/>
</dbReference>
<name>A0A835ALY6_9POAL</name>
<sequence>MSQTPSIEEYQHRQMTSKKGKRKTENNENGVQEERLSKPSSKERREIKSNVNTEPGVRRNHQPLLLVI</sequence>
<dbReference type="AlphaFoldDB" id="A0A835ALY6"/>
<protein>
    <submittedName>
        <fullName evidence="2">Uncharacterized protein</fullName>
    </submittedName>
</protein>
<accession>A0A835ALY6</accession>